<comment type="caution">
    <text evidence="1">The sequence shown here is derived from an EMBL/GenBank/DDBJ whole genome shotgun (WGS) entry which is preliminary data.</text>
</comment>
<evidence type="ECO:0000313" key="2">
    <source>
        <dbReference type="Proteomes" id="UP001470230"/>
    </source>
</evidence>
<keyword evidence="2" id="KW-1185">Reference proteome</keyword>
<protein>
    <submittedName>
        <fullName evidence="1">Uncharacterized protein</fullName>
    </submittedName>
</protein>
<evidence type="ECO:0000313" key="1">
    <source>
        <dbReference type="EMBL" id="KAK8866659.1"/>
    </source>
</evidence>
<organism evidence="1 2">
    <name type="scientific">Tritrichomonas musculus</name>
    <dbReference type="NCBI Taxonomy" id="1915356"/>
    <lineage>
        <taxon>Eukaryota</taxon>
        <taxon>Metamonada</taxon>
        <taxon>Parabasalia</taxon>
        <taxon>Tritrichomonadida</taxon>
        <taxon>Tritrichomonadidae</taxon>
        <taxon>Tritrichomonas</taxon>
    </lineage>
</organism>
<dbReference type="Proteomes" id="UP001470230">
    <property type="component" value="Unassembled WGS sequence"/>
</dbReference>
<sequence>MNIKSEFRRNFENFCRIFNGERSFIIPLTNVNKKSAEDLRNEGKCLIEKASLLSRIYYITHSPRNFNADELSTCFRSIKVINVAQSLRLFSRPNHKDRYSQVIQYFIEHPTIFAQLIYFNFVYNISNNDDFLNLVDDRIFFCYSTFPSIYLFFLTKEMQNNALSFIKSLFQLHFYLHSPNLGKSHQFIKDIIFSFFISTNPSNFFNTSILPILGDNCLFIEDVKFSYSKSLNRSLYWSKIVTFVSKVLERMKSSSSLLPEKAKVLIIAIYDVCDKFTLLKYELIVDSLVCRYIKCYVESSTNLVLNDSIKVIQCMCGLPTLLSEETQFIIKSMNYNIDSFIDSLKSRTKIDESITQAVKYAGCVTLITSRDLSLIYRYTEFFIKYINKDNMNQETEKTCKILNGIDIPNKDSDDQYIMLRTSSFENQSETEKPLPIAPYDEIIDLINTIDLSKIPFETADELQQQLFNYCTLYLKPSMKQRITTDVLNNTKQVLLNIQENHQKQRKLSDSFSSALFVISNEIKKYDDHYSNVINVVLKRMIIPALIDQYPCDFLFNHKDIFSPCSSYDRLIETVDKRIYSLNVSKENETRLIKSFFEDFIDQIDIAFNFQKKVKVNQISNLIQKFLKMNLNALSSVGNQRQKLIKRSSQLFKCILSSHKISFNLSMALSATNLISLLPDDALLLAIAISENPEIFGFIYFTNSYLKDERIANVILTQEEKQLLNKLRKSCQYIRDGNYHSISLV</sequence>
<name>A0ABR2IP24_9EUKA</name>
<proteinExistence type="predicted"/>
<reference evidence="1 2" key="1">
    <citation type="submission" date="2024-04" db="EMBL/GenBank/DDBJ databases">
        <title>Tritrichomonas musculus Genome.</title>
        <authorList>
            <person name="Alves-Ferreira E."/>
            <person name="Grigg M."/>
            <person name="Lorenzi H."/>
            <person name="Galac M."/>
        </authorList>
    </citation>
    <scope>NUCLEOTIDE SEQUENCE [LARGE SCALE GENOMIC DNA]</scope>
    <source>
        <strain evidence="1 2">EAF2021</strain>
    </source>
</reference>
<dbReference type="EMBL" id="JAPFFF010000015">
    <property type="protein sequence ID" value="KAK8866659.1"/>
    <property type="molecule type" value="Genomic_DNA"/>
</dbReference>
<gene>
    <name evidence="1" type="ORF">M9Y10_009625</name>
</gene>
<accession>A0ABR2IP24</accession>